<evidence type="ECO:0000256" key="3">
    <source>
        <dbReference type="ARBA" id="ARBA00022475"/>
    </source>
</evidence>
<dbReference type="eggNOG" id="COG1989">
    <property type="taxonomic scope" value="Bacteria"/>
</dbReference>
<keyword evidence="4" id="KW-0997">Cell inner membrane</keyword>
<dbReference type="AlphaFoldDB" id="A0A060QHX6"/>
<dbReference type="Pfam" id="PF01478">
    <property type="entry name" value="Peptidase_A24"/>
    <property type="match status" value="1"/>
</dbReference>
<evidence type="ECO:0000256" key="2">
    <source>
        <dbReference type="ARBA" id="ARBA00005801"/>
    </source>
</evidence>
<keyword evidence="9" id="KW-0645">Protease</keyword>
<sequence length="259" mass="27736">MNFALPLHTGLVIASPFIGSFLGVLAWRLPEGRSPFFTRSRCPNCDCVLGGRDLIPLVSYAIQRGKCRYCQSAIDAFHPAMEVAALLVAGAADWAVHMAPDRLDLTHLMIQGCLFGWWLLLLAAIDLRSTTLPDYLTLPLLGVGLAFAAQHGRAEFHLHSLAALLGWAAFGGVALLYRKLRARDGLGGGDAKLLAAGGGWLGPFILPEIVFMGAVVTLAGAWLTRKASLSAQMRIPFGPGLAFALWGGWLLEIIGQSYG</sequence>
<gene>
    <name evidence="13" type="ORF">ASAP_2248</name>
</gene>
<comment type="similarity">
    <text evidence="2 8">Belongs to the peptidase A24 family.</text>
</comment>
<dbReference type="GO" id="GO:0006465">
    <property type="term" value="P:signal peptide processing"/>
    <property type="evidence" value="ECO:0007669"/>
    <property type="project" value="TreeGrafter"/>
</dbReference>
<dbReference type="EC" id="2.1.1.-" evidence="9"/>
<keyword evidence="6 10" id="KW-1133">Transmembrane helix</keyword>
<evidence type="ECO:0000313" key="14">
    <source>
        <dbReference type="Proteomes" id="UP000027583"/>
    </source>
</evidence>
<evidence type="ECO:0000259" key="12">
    <source>
        <dbReference type="Pfam" id="PF06750"/>
    </source>
</evidence>
<comment type="function">
    <text evidence="9">Plays an essential role in type IV pili and type II pseudopili formation by proteolytically removing the leader sequence from substrate proteins and subsequently monomethylating the alpha-amino group of the newly exposed N-terminal phenylalanine.</text>
</comment>
<dbReference type="Proteomes" id="UP000027583">
    <property type="component" value="Unassembled WGS sequence"/>
</dbReference>
<dbReference type="Pfam" id="PF06750">
    <property type="entry name" value="A24_N_bact"/>
    <property type="match status" value="1"/>
</dbReference>
<evidence type="ECO:0000259" key="11">
    <source>
        <dbReference type="Pfam" id="PF01478"/>
    </source>
</evidence>
<reference evidence="13 14" key="2">
    <citation type="journal article" date="2014" name="PLoS ONE">
        <title>Evolution of mitochondria reconstructed from the energy metabolism of living bacteria.</title>
        <authorList>
            <person name="Degli Esposti M."/>
            <person name="Chouaia B."/>
            <person name="Comandatore F."/>
            <person name="Crotti E."/>
            <person name="Sassera D."/>
            <person name="Lievens P.M."/>
            <person name="Daffonchio D."/>
            <person name="Bandi C."/>
        </authorList>
    </citation>
    <scope>NUCLEOTIDE SEQUENCE [LARGE SCALE GENOMIC DNA]</scope>
    <source>
        <strain evidence="13 14">SF2.1</strain>
    </source>
</reference>
<evidence type="ECO:0000256" key="4">
    <source>
        <dbReference type="ARBA" id="ARBA00022519"/>
    </source>
</evidence>
<dbReference type="InterPro" id="IPR000045">
    <property type="entry name" value="Prepilin_IV_endopep_pep"/>
</dbReference>
<evidence type="ECO:0000256" key="10">
    <source>
        <dbReference type="SAM" id="Phobius"/>
    </source>
</evidence>
<dbReference type="GO" id="GO:0004190">
    <property type="term" value="F:aspartic-type endopeptidase activity"/>
    <property type="evidence" value="ECO:0007669"/>
    <property type="project" value="UniProtKB-EC"/>
</dbReference>
<comment type="subcellular location">
    <subcellularLocation>
        <location evidence="1">Cell inner membrane</location>
        <topology evidence="1">Multi-pass membrane protein</topology>
    </subcellularLocation>
    <subcellularLocation>
        <location evidence="9">Cell membrane</location>
        <topology evidence="9">Multi-pass membrane protein</topology>
    </subcellularLocation>
</comment>
<feature type="transmembrane region" description="Helical" evidence="10">
    <location>
        <begin position="161"/>
        <end position="180"/>
    </location>
</feature>
<dbReference type="PANTHER" id="PTHR30487:SF0">
    <property type="entry name" value="PREPILIN LEADER PEPTIDASE_N-METHYLTRANSFERASE-RELATED"/>
    <property type="match status" value="1"/>
</dbReference>
<organism evidence="13 14">
    <name type="scientific">Asaia bogorensis</name>
    <dbReference type="NCBI Taxonomy" id="91915"/>
    <lineage>
        <taxon>Bacteria</taxon>
        <taxon>Pseudomonadati</taxon>
        <taxon>Pseudomonadota</taxon>
        <taxon>Alphaproteobacteria</taxon>
        <taxon>Acetobacterales</taxon>
        <taxon>Acetobacteraceae</taxon>
        <taxon>Asaia</taxon>
    </lineage>
</organism>
<dbReference type="GO" id="GO:0008168">
    <property type="term" value="F:methyltransferase activity"/>
    <property type="evidence" value="ECO:0007669"/>
    <property type="project" value="UniProtKB-KW"/>
</dbReference>
<feature type="domain" description="Prepilin peptidase A24 N-terminal" evidence="12">
    <location>
        <begin position="16"/>
        <end position="94"/>
    </location>
</feature>
<keyword evidence="9" id="KW-0511">Multifunctional enzyme</keyword>
<evidence type="ECO:0000256" key="8">
    <source>
        <dbReference type="RuleBase" id="RU003793"/>
    </source>
</evidence>
<keyword evidence="7 10" id="KW-0472">Membrane</keyword>
<keyword evidence="5 9" id="KW-0812">Transmembrane</keyword>
<dbReference type="InterPro" id="IPR010627">
    <property type="entry name" value="Prepilin_pept_A24_N"/>
</dbReference>
<dbReference type="GO" id="GO:0032259">
    <property type="term" value="P:methylation"/>
    <property type="evidence" value="ECO:0007669"/>
    <property type="project" value="UniProtKB-KW"/>
</dbReference>
<feature type="transmembrane region" description="Helical" evidence="10">
    <location>
        <begin position="6"/>
        <end position="29"/>
    </location>
</feature>
<dbReference type="RefSeq" id="WP_023978820.1">
    <property type="nucleotide sequence ID" value="NZ_CBLX010000015.1"/>
</dbReference>
<evidence type="ECO:0000256" key="9">
    <source>
        <dbReference type="RuleBase" id="RU003794"/>
    </source>
</evidence>
<evidence type="ECO:0000313" key="13">
    <source>
        <dbReference type="EMBL" id="CDG40293.1"/>
    </source>
</evidence>
<feature type="transmembrane region" description="Helical" evidence="10">
    <location>
        <begin position="235"/>
        <end position="254"/>
    </location>
</feature>
<protein>
    <recommendedName>
        <fullName evidence="9">Prepilin leader peptidase/N-methyltransferase</fullName>
        <ecNumber evidence="9">2.1.1.-</ecNumber>
        <ecNumber evidence="9">3.4.23.43</ecNumber>
    </recommendedName>
</protein>
<feature type="transmembrane region" description="Helical" evidence="10">
    <location>
        <begin position="108"/>
        <end position="125"/>
    </location>
</feature>
<dbReference type="EMBL" id="CBLX010000015">
    <property type="protein sequence ID" value="CDG40293.1"/>
    <property type="molecule type" value="Genomic_DNA"/>
</dbReference>
<dbReference type="EC" id="3.4.23.43" evidence="9"/>
<dbReference type="PANTHER" id="PTHR30487">
    <property type="entry name" value="TYPE 4 PREPILIN-LIKE PROTEINS LEADER PEPTIDE-PROCESSING ENZYME"/>
    <property type="match status" value="1"/>
</dbReference>
<evidence type="ECO:0000256" key="5">
    <source>
        <dbReference type="ARBA" id="ARBA00022692"/>
    </source>
</evidence>
<keyword evidence="9" id="KW-0489">Methyltransferase</keyword>
<dbReference type="InterPro" id="IPR050882">
    <property type="entry name" value="Prepilin_peptidase/N-MTase"/>
</dbReference>
<dbReference type="PRINTS" id="PR00864">
    <property type="entry name" value="PREPILNPTASE"/>
</dbReference>
<feature type="domain" description="Prepilin type IV endopeptidase peptidase" evidence="11">
    <location>
        <begin position="113"/>
        <end position="218"/>
    </location>
</feature>
<dbReference type="GO" id="GO:0005886">
    <property type="term" value="C:plasma membrane"/>
    <property type="evidence" value="ECO:0007669"/>
    <property type="project" value="UniProtKB-SubCell"/>
</dbReference>
<dbReference type="InterPro" id="IPR014032">
    <property type="entry name" value="Peptidase_A24A_bac"/>
</dbReference>
<accession>A0A060QHX6</accession>
<reference evidence="13 14" key="1">
    <citation type="journal article" date="2014" name="Genome Biol. Evol.">
        <title>Acetic acid bacteria genomes reveal functional traits for adaptation to life in insect guts.</title>
        <authorList>
            <person name="Chouaia B."/>
            <person name="Gaiarsa S."/>
            <person name="Crotti E."/>
            <person name="Comandatore F."/>
            <person name="Degli Esposti M."/>
            <person name="Ricci I."/>
            <person name="Alma A."/>
            <person name="Favia G."/>
            <person name="Bandi C."/>
            <person name="Daffonchio D."/>
        </authorList>
    </citation>
    <scope>NUCLEOTIDE SEQUENCE [LARGE SCALE GENOMIC DNA]</scope>
    <source>
        <strain evidence="13 14">SF2.1</strain>
    </source>
</reference>
<evidence type="ECO:0000256" key="7">
    <source>
        <dbReference type="ARBA" id="ARBA00023136"/>
    </source>
</evidence>
<keyword evidence="9" id="KW-0808">Transferase</keyword>
<keyword evidence="3" id="KW-1003">Cell membrane</keyword>
<feature type="transmembrane region" description="Helical" evidence="10">
    <location>
        <begin position="200"/>
        <end position="223"/>
    </location>
</feature>
<name>A0A060QHX6_9PROT</name>
<dbReference type="Gene3D" id="1.20.120.1220">
    <property type="match status" value="1"/>
</dbReference>
<proteinExistence type="inferred from homology"/>
<keyword evidence="9" id="KW-0378">Hydrolase</keyword>
<comment type="caution">
    <text evidence="13">The sequence shown here is derived from an EMBL/GenBank/DDBJ whole genome shotgun (WGS) entry which is preliminary data.</text>
</comment>
<evidence type="ECO:0000256" key="1">
    <source>
        <dbReference type="ARBA" id="ARBA00004429"/>
    </source>
</evidence>
<comment type="catalytic activity">
    <reaction evidence="9">
        <text>Typically cleaves a -Gly-|-Phe- bond to release an N-terminal, basic peptide of 5-8 residues from type IV prepilin, and then N-methylates the new N-terminal amino group, the methyl donor being S-adenosyl-L-methionine.</text>
        <dbReference type="EC" id="3.4.23.43"/>
    </reaction>
</comment>
<evidence type="ECO:0000256" key="6">
    <source>
        <dbReference type="ARBA" id="ARBA00022989"/>
    </source>
</evidence>